<protein>
    <submittedName>
        <fullName evidence="1">Uncharacterized protein</fullName>
    </submittedName>
</protein>
<proteinExistence type="predicted"/>
<evidence type="ECO:0000313" key="2">
    <source>
        <dbReference type="Proteomes" id="UP000015104"/>
    </source>
</evidence>
<reference evidence="2" key="1">
    <citation type="submission" date="2011-08" db="EMBL/GenBank/DDBJ databases">
        <authorList>
            <person name="Rombauts S."/>
        </authorList>
    </citation>
    <scope>NUCLEOTIDE SEQUENCE</scope>
    <source>
        <strain evidence="2">London</strain>
    </source>
</reference>
<accession>T1KBH2</accession>
<keyword evidence="2" id="KW-1185">Reference proteome</keyword>
<name>T1KBH2_TETUR</name>
<reference evidence="1" key="2">
    <citation type="submission" date="2015-06" db="UniProtKB">
        <authorList>
            <consortium name="EnsemblMetazoa"/>
        </authorList>
    </citation>
    <scope>IDENTIFICATION</scope>
</reference>
<dbReference type="EnsemblMetazoa" id="tetur08g04080.1">
    <property type="protein sequence ID" value="tetur08g04080.1"/>
    <property type="gene ID" value="tetur08g04080"/>
</dbReference>
<dbReference type="EMBL" id="CAEY01001950">
    <property type="status" value="NOT_ANNOTATED_CDS"/>
    <property type="molecule type" value="Genomic_DNA"/>
</dbReference>
<sequence length="58" mass="6667">MRFIEHLRAPEAAIKEFTLIRTAIYPDDSPDDDNMFHSARVGLVVELLELKALLKNNQ</sequence>
<evidence type="ECO:0000313" key="1">
    <source>
        <dbReference type="EnsemblMetazoa" id="tetur08g04080.1"/>
    </source>
</evidence>
<dbReference type="AlphaFoldDB" id="T1KBH2"/>
<organism evidence="1 2">
    <name type="scientific">Tetranychus urticae</name>
    <name type="common">Two-spotted spider mite</name>
    <dbReference type="NCBI Taxonomy" id="32264"/>
    <lineage>
        <taxon>Eukaryota</taxon>
        <taxon>Metazoa</taxon>
        <taxon>Ecdysozoa</taxon>
        <taxon>Arthropoda</taxon>
        <taxon>Chelicerata</taxon>
        <taxon>Arachnida</taxon>
        <taxon>Acari</taxon>
        <taxon>Acariformes</taxon>
        <taxon>Trombidiformes</taxon>
        <taxon>Prostigmata</taxon>
        <taxon>Eleutherengona</taxon>
        <taxon>Raphignathae</taxon>
        <taxon>Tetranychoidea</taxon>
        <taxon>Tetranychidae</taxon>
        <taxon>Tetranychus</taxon>
    </lineage>
</organism>
<dbReference type="Proteomes" id="UP000015104">
    <property type="component" value="Unassembled WGS sequence"/>
</dbReference>
<dbReference type="HOGENOM" id="CLU_2981631_0_0_1"/>